<organism evidence="3 4">
    <name type="scientific">Pseudobutyrivibrio ruminis</name>
    <dbReference type="NCBI Taxonomy" id="46206"/>
    <lineage>
        <taxon>Bacteria</taxon>
        <taxon>Bacillati</taxon>
        <taxon>Bacillota</taxon>
        <taxon>Clostridia</taxon>
        <taxon>Lachnospirales</taxon>
        <taxon>Lachnospiraceae</taxon>
        <taxon>Pseudobutyrivibrio</taxon>
    </lineage>
</organism>
<dbReference type="EMBL" id="PDYH01000019">
    <property type="protein sequence ID" value="PHU40430.1"/>
    <property type="molecule type" value="Genomic_DNA"/>
</dbReference>
<keyword evidence="2" id="KW-1133">Transmembrane helix</keyword>
<gene>
    <name evidence="3" type="ORF">CSX00_05950</name>
</gene>
<evidence type="ECO:0000256" key="1">
    <source>
        <dbReference type="SAM" id="MobiDB-lite"/>
    </source>
</evidence>
<dbReference type="PANTHER" id="PTHR48148">
    <property type="entry name" value="KERATINOCYTE PROLINE-RICH PROTEIN"/>
    <property type="match status" value="1"/>
</dbReference>
<dbReference type="Proteomes" id="UP000224317">
    <property type="component" value="Unassembled WGS sequence"/>
</dbReference>
<dbReference type="RefSeq" id="WP_099413126.1">
    <property type="nucleotide sequence ID" value="NZ_PDYH01000019.1"/>
</dbReference>
<evidence type="ECO:0000256" key="2">
    <source>
        <dbReference type="SAM" id="Phobius"/>
    </source>
</evidence>
<proteinExistence type="predicted"/>
<name>A0A2G3EB32_9FIRM</name>
<keyword evidence="2" id="KW-0812">Transmembrane</keyword>
<accession>A0A2G3EB32</accession>
<reference evidence="3" key="1">
    <citation type="submission" date="2017-10" db="EMBL/GenBank/DDBJ databases">
        <title>Resolving the taxonomy of Roseburia spp., Eubacterium rectale and Agathobacter spp. through phylogenomic analysis.</title>
        <authorList>
            <person name="Sheridan P.O."/>
            <person name="Walker A.W."/>
            <person name="Duncan S.H."/>
            <person name="Scott K.P."/>
            <person name="Toole P.W.O."/>
            <person name="Luis P."/>
            <person name="Flint H.J."/>
        </authorList>
    </citation>
    <scope>NUCLEOTIDE SEQUENCE [LARGE SCALE GENOMIC DNA]</scope>
    <source>
        <strain evidence="3">JK10</strain>
    </source>
</reference>
<evidence type="ECO:0000313" key="3">
    <source>
        <dbReference type="EMBL" id="PHU40430.1"/>
    </source>
</evidence>
<feature type="transmembrane region" description="Helical" evidence="2">
    <location>
        <begin position="7"/>
        <end position="26"/>
    </location>
</feature>
<evidence type="ECO:0000313" key="4">
    <source>
        <dbReference type="Proteomes" id="UP000224317"/>
    </source>
</evidence>
<sequence>MEKRHIFTILFSIIVTVMVAFIVMPITSNAKTLTQAEDMTRVKYRTLSEDEVNILKVFFDYDFYKRNNSDVVDEYGDSYEALLNHFINYGVFEGRDCCPFFNPSAYRALNTDLYIEFGNNPVKYYEHYLIYFDSEDRIEPTLEACANRNITVVSLADSSIIITPAVYFAAKLFGTDSFYEVAEVVYGKRLEVTSVETLGPPPSSAPAPTPAPAPAPTPAPAPAPNPAPNPAPVPDPAPDPAPSPNPTPDPAPTPSGPIVVQMVSGDTVYYYILHSENDQSVYGAYQGVGDRFNLTLVWTSSDEYSVSGEYEPTAEHTPERCPNTVASLIYDFPTQVGNEEKVQYIAGYQSSSTIEENVENSEDVTVGDVLGVPMGGTAKANVHEGTFHNAGDSFSVEATTEFTVSDEGNICVDTVISNSDNSDQFVSVELEVK</sequence>
<keyword evidence="2" id="KW-0472">Membrane</keyword>
<dbReference type="PANTHER" id="PTHR48148:SF3">
    <property type="entry name" value="KERATINOCYTE PROLINE-RICH PROTEIN"/>
    <property type="match status" value="1"/>
</dbReference>
<keyword evidence="4" id="KW-1185">Reference proteome</keyword>
<protein>
    <submittedName>
        <fullName evidence="3">Uncharacterized protein</fullName>
    </submittedName>
</protein>
<dbReference type="AlphaFoldDB" id="A0A2G3EB32"/>
<feature type="compositionally biased region" description="Pro residues" evidence="1">
    <location>
        <begin position="199"/>
        <end position="255"/>
    </location>
</feature>
<feature type="region of interest" description="Disordered" evidence="1">
    <location>
        <begin position="197"/>
        <end position="259"/>
    </location>
</feature>
<comment type="caution">
    <text evidence="3">The sequence shown here is derived from an EMBL/GenBank/DDBJ whole genome shotgun (WGS) entry which is preliminary data.</text>
</comment>